<comment type="caution">
    <text evidence="15">The sequence shown here is derived from an EMBL/GenBank/DDBJ whole genome shotgun (WGS) entry which is preliminary data.</text>
</comment>
<protein>
    <recommendedName>
        <fullName evidence="5">Biopolymer transport protein ExbD</fullName>
    </recommendedName>
</protein>
<evidence type="ECO:0000256" key="13">
    <source>
        <dbReference type="RuleBase" id="RU003879"/>
    </source>
</evidence>
<dbReference type="OrthoDB" id="9798629at2"/>
<keyword evidence="11 14" id="KW-1133">Transmembrane helix</keyword>
<keyword evidence="6 13" id="KW-0813">Transport</keyword>
<dbReference type="Proteomes" id="UP000237472">
    <property type="component" value="Unassembled WGS sequence"/>
</dbReference>
<dbReference type="PANTHER" id="PTHR30558:SF12">
    <property type="entry name" value="BIOPOLYMER TRANSPORT PROTEIN EXBD"/>
    <property type="match status" value="1"/>
</dbReference>
<comment type="function">
    <text evidence="1">Involved in the TonB-dependent energy-dependent transport of various receptor-bound substrates.</text>
</comment>
<evidence type="ECO:0000256" key="2">
    <source>
        <dbReference type="ARBA" id="ARBA00004249"/>
    </source>
</evidence>
<sequence>MLKLPKNEGLNIVPFIDIMLVLLAIVLSLSSFIAHSKIELKLPVSENSTSFNEDQNKLFIAINERDEFFLNDEKISLKQLENAILALDKNTMVALKSDKFAKFENFVKVIDLLKAKEHEKIQIITEKNQ</sequence>
<dbReference type="NCBIfam" id="TIGR02804">
    <property type="entry name" value="ExbD_2"/>
    <property type="match status" value="1"/>
</dbReference>
<comment type="subunit">
    <text evidence="4">The accessory proteins ExbB and ExbD seem to form a complex with TonB.</text>
</comment>
<evidence type="ECO:0000256" key="4">
    <source>
        <dbReference type="ARBA" id="ARBA00011471"/>
    </source>
</evidence>
<evidence type="ECO:0000256" key="11">
    <source>
        <dbReference type="ARBA" id="ARBA00022989"/>
    </source>
</evidence>
<evidence type="ECO:0000256" key="1">
    <source>
        <dbReference type="ARBA" id="ARBA00003540"/>
    </source>
</evidence>
<evidence type="ECO:0000256" key="6">
    <source>
        <dbReference type="ARBA" id="ARBA00022448"/>
    </source>
</evidence>
<dbReference type="GO" id="GO:0022857">
    <property type="term" value="F:transmembrane transporter activity"/>
    <property type="evidence" value="ECO:0007669"/>
    <property type="project" value="InterPro"/>
</dbReference>
<dbReference type="Gene3D" id="3.30.420.270">
    <property type="match status" value="1"/>
</dbReference>
<name>A0A2G4R827_9BACT</name>
<evidence type="ECO:0000256" key="8">
    <source>
        <dbReference type="ARBA" id="ARBA00022519"/>
    </source>
</evidence>
<evidence type="ECO:0000313" key="16">
    <source>
        <dbReference type="Proteomes" id="UP000237472"/>
    </source>
</evidence>
<evidence type="ECO:0000256" key="7">
    <source>
        <dbReference type="ARBA" id="ARBA00022475"/>
    </source>
</evidence>
<dbReference type="GeneID" id="77266227"/>
<evidence type="ECO:0000256" key="12">
    <source>
        <dbReference type="ARBA" id="ARBA00023136"/>
    </source>
</evidence>
<keyword evidence="10 13" id="KW-0653">Protein transport</keyword>
<feature type="transmembrane region" description="Helical" evidence="14">
    <location>
        <begin position="12"/>
        <end position="34"/>
    </location>
</feature>
<comment type="similarity">
    <text evidence="3 13">Belongs to the ExbD/TolR family.</text>
</comment>
<evidence type="ECO:0000256" key="3">
    <source>
        <dbReference type="ARBA" id="ARBA00005811"/>
    </source>
</evidence>
<keyword evidence="7" id="KW-1003">Cell membrane</keyword>
<keyword evidence="8" id="KW-0997">Cell inner membrane</keyword>
<organism evidence="15 16">
    <name type="scientific">Campylobacter vulpis</name>
    <dbReference type="NCBI Taxonomy" id="1655500"/>
    <lineage>
        <taxon>Bacteria</taxon>
        <taxon>Pseudomonadati</taxon>
        <taxon>Campylobacterota</taxon>
        <taxon>Epsilonproteobacteria</taxon>
        <taxon>Campylobacterales</taxon>
        <taxon>Campylobacteraceae</taxon>
        <taxon>Campylobacter</taxon>
    </lineage>
</organism>
<accession>A0A2G4R827</accession>
<dbReference type="EMBL" id="LDWY01000017">
    <property type="protein sequence ID" value="PHY91955.1"/>
    <property type="molecule type" value="Genomic_DNA"/>
</dbReference>
<dbReference type="PANTHER" id="PTHR30558">
    <property type="entry name" value="EXBD MEMBRANE COMPONENT OF PMF-DRIVEN MACROMOLECULE IMPORT SYSTEM"/>
    <property type="match status" value="1"/>
</dbReference>
<evidence type="ECO:0000256" key="14">
    <source>
        <dbReference type="SAM" id="Phobius"/>
    </source>
</evidence>
<reference evidence="16" key="1">
    <citation type="submission" date="2015-06" db="EMBL/GenBank/DDBJ databases">
        <authorList>
            <person name="Parisi A."/>
            <person name="Chiara M."/>
            <person name="Florio D."/>
            <person name="Miccolupo A."/>
            <person name="Manzari C."/>
            <person name="Mion D."/>
            <person name="Caruso M."/>
            <person name="D'erchia A.M."/>
            <person name="Zanoni R."/>
        </authorList>
    </citation>
    <scope>NUCLEOTIDE SEQUENCE [LARGE SCALE GENOMIC DNA]</scope>
    <source>
        <strain evidence="16">73/13</strain>
    </source>
</reference>
<evidence type="ECO:0000256" key="5">
    <source>
        <dbReference type="ARBA" id="ARBA00022090"/>
    </source>
</evidence>
<dbReference type="GO" id="GO:0005886">
    <property type="term" value="C:plasma membrane"/>
    <property type="evidence" value="ECO:0007669"/>
    <property type="project" value="UniProtKB-SubCell"/>
</dbReference>
<dbReference type="InterPro" id="IPR003400">
    <property type="entry name" value="ExbD"/>
</dbReference>
<gene>
    <name evidence="15" type="ORF">AA994_01575</name>
</gene>
<evidence type="ECO:0000313" key="15">
    <source>
        <dbReference type="EMBL" id="PHY91955.1"/>
    </source>
</evidence>
<dbReference type="InterPro" id="IPR014171">
    <property type="entry name" value="TonB_ExbD_2"/>
</dbReference>
<dbReference type="RefSeq" id="WP_099461019.1">
    <property type="nucleotide sequence ID" value="NZ_CP041617.1"/>
</dbReference>
<proteinExistence type="inferred from homology"/>
<dbReference type="AlphaFoldDB" id="A0A2G4R827"/>
<comment type="subcellular location">
    <subcellularLocation>
        <location evidence="2">Cell inner membrane</location>
        <topology evidence="2">Single-pass type II membrane protein</topology>
    </subcellularLocation>
    <subcellularLocation>
        <location evidence="13">Cell membrane</location>
        <topology evidence="13">Single-pass type II membrane protein</topology>
    </subcellularLocation>
</comment>
<keyword evidence="12 14" id="KW-0472">Membrane</keyword>
<evidence type="ECO:0000256" key="10">
    <source>
        <dbReference type="ARBA" id="ARBA00022927"/>
    </source>
</evidence>
<keyword evidence="9 13" id="KW-0812">Transmembrane</keyword>
<dbReference type="GO" id="GO:0015031">
    <property type="term" value="P:protein transport"/>
    <property type="evidence" value="ECO:0007669"/>
    <property type="project" value="UniProtKB-KW"/>
</dbReference>
<dbReference type="Pfam" id="PF02472">
    <property type="entry name" value="ExbD"/>
    <property type="match status" value="1"/>
</dbReference>
<evidence type="ECO:0000256" key="9">
    <source>
        <dbReference type="ARBA" id="ARBA00022692"/>
    </source>
</evidence>